<keyword evidence="2" id="KW-0472">Membrane</keyword>
<feature type="compositionally biased region" description="Basic residues" evidence="1">
    <location>
        <begin position="56"/>
        <end position="69"/>
    </location>
</feature>
<dbReference type="Proteomes" id="UP000053257">
    <property type="component" value="Unassembled WGS sequence"/>
</dbReference>
<evidence type="ECO:0000256" key="2">
    <source>
        <dbReference type="SAM" id="Phobius"/>
    </source>
</evidence>
<dbReference type="AlphaFoldDB" id="A0A0C3PA40"/>
<evidence type="ECO:0000313" key="3">
    <source>
        <dbReference type="EMBL" id="KIP01633.1"/>
    </source>
</evidence>
<feature type="transmembrane region" description="Helical" evidence="2">
    <location>
        <begin position="193"/>
        <end position="214"/>
    </location>
</feature>
<organism evidence="3 4">
    <name type="scientific">Phlebiopsis gigantea (strain 11061_1 CR5-6)</name>
    <name type="common">White-rot fungus</name>
    <name type="synonym">Peniophora gigantea</name>
    <dbReference type="NCBI Taxonomy" id="745531"/>
    <lineage>
        <taxon>Eukaryota</taxon>
        <taxon>Fungi</taxon>
        <taxon>Dikarya</taxon>
        <taxon>Basidiomycota</taxon>
        <taxon>Agaricomycotina</taxon>
        <taxon>Agaricomycetes</taxon>
        <taxon>Polyporales</taxon>
        <taxon>Phanerochaetaceae</taxon>
        <taxon>Phlebiopsis</taxon>
    </lineage>
</organism>
<sequence length="234" mass="26284">MRAQNLVTGFDDAHDGRGNTETEVQGDIRGHPPRGTSSASAYRRRDAAQAGQARVQGHRRRRREQRLHDRRRRPRLRVVRRCAARRGVVLVAWSFGRGVWLSALLASARPSTSFVPEPASVGGSDLLLLHGSIESGANRATWREALYLHTGASDDDWADVEVRCLWWDRSVYEASGRCARSWRRQRRRGSARAASRWLAFVVVLTGCAASPTGFSQPDWERLFRALLAEETEGL</sequence>
<name>A0A0C3PA40_PHLG1</name>
<accession>A0A0C3PA40</accession>
<keyword evidence="2" id="KW-1133">Transmembrane helix</keyword>
<protein>
    <submittedName>
        <fullName evidence="3">Uncharacterized protein</fullName>
    </submittedName>
</protein>
<feature type="compositionally biased region" description="Basic and acidic residues" evidence="1">
    <location>
        <begin position="11"/>
        <end position="30"/>
    </location>
</feature>
<proteinExistence type="predicted"/>
<dbReference type="PROSITE" id="PS50096">
    <property type="entry name" value="IQ"/>
    <property type="match status" value="1"/>
</dbReference>
<keyword evidence="4" id="KW-1185">Reference proteome</keyword>
<evidence type="ECO:0000256" key="1">
    <source>
        <dbReference type="SAM" id="MobiDB-lite"/>
    </source>
</evidence>
<dbReference type="HOGENOM" id="CLU_1185392_0_0_1"/>
<feature type="region of interest" description="Disordered" evidence="1">
    <location>
        <begin position="1"/>
        <end position="69"/>
    </location>
</feature>
<gene>
    <name evidence="3" type="ORF">PHLGIDRAFT_344370</name>
</gene>
<dbReference type="EMBL" id="KN840757">
    <property type="protein sequence ID" value="KIP01633.1"/>
    <property type="molecule type" value="Genomic_DNA"/>
</dbReference>
<keyword evidence="2" id="KW-0812">Transmembrane</keyword>
<reference evidence="3 4" key="1">
    <citation type="journal article" date="2014" name="PLoS Genet.">
        <title>Analysis of the Phlebiopsis gigantea genome, transcriptome and secretome provides insight into its pioneer colonization strategies of wood.</title>
        <authorList>
            <person name="Hori C."/>
            <person name="Ishida T."/>
            <person name="Igarashi K."/>
            <person name="Samejima M."/>
            <person name="Suzuki H."/>
            <person name="Master E."/>
            <person name="Ferreira P."/>
            <person name="Ruiz-Duenas F.J."/>
            <person name="Held B."/>
            <person name="Canessa P."/>
            <person name="Larrondo L.F."/>
            <person name="Schmoll M."/>
            <person name="Druzhinina I.S."/>
            <person name="Kubicek C.P."/>
            <person name="Gaskell J.A."/>
            <person name="Kersten P."/>
            <person name="St John F."/>
            <person name="Glasner J."/>
            <person name="Sabat G."/>
            <person name="Splinter BonDurant S."/>
            <person name="Syed K."/>
            <person name="Yadav J."/>
            <person name="Mgbeahuruike A.C."/>
            <person name="Kovalchuk A."/>
            <person name="Asiegbu F.O."/>
            <person name="Lackner G."/>
            <person name="Hoffmeister D."/>
            <person name="Rencoret J."/>
            <person name="Gutierrez A."/>
            <person name="Sun H."/>
            <person name="Lindquist E."/>
            <person name="Barry K."/>
            <person name="Riley R."/>
            <person name="Grigoriev I.V."/>
            <person name="Henrissat B."/>
            <person name="Kues U."/>
            <person name="Berka R.M."/>
            <person name="Martinez A.T."/>
            <person name="Covert S.F."/>
            <person name="Blanchette R.A."/>
            <person name="Cullen D."/>
        </authorList>
    </citation>
    <scope>NUCLEOTIDE SEQUENCE [LARGE SCALE GENOMIC DNA]</scope>
    <source>
        <strain evidence="3 4">11061_1 CR5-6</strain>
    </source>
</reference>
<evidence type="ECO:0000313" key="4">
    <source>
        <dbReference type="Proteomes" id="UP000053257"/>
    </source>
</evidence>